<dbReference type="GO" id="GO:0016491">
    <property type="term" value="F:oxidoreductase activity"/>
    <property type="evidence" value="ECO:0007669"/>
    <property type="project" value="InterPro"/>
</dbReference>
<dbReference type="HOGENOM" id="CLU_069253_0_0_1"/>
<dbReference type="InterPro" id="IPR001853">
    <property type="entry name" value="DSBA-like_thioredoxin_dom"/>
</dbReference>
<dbReference type="SUPFAM" id="SSF52833">
    <property type="entry name" value="Thioredoxin-like"/>
    <property type="match status" value="1"/>
</dbReference>
<feature type="domain" description="DSBA-like thioredoxin" evidence="1">
    <location>
        <begin position="4"/>
        <end position="191"/>
    </location>
</feature>
<name>A0A084AYD7_STACB</name>
<organism evidence="2 3">
    <name type="scientific">Stachybotrys chartarum (strain CBS 109288 / IBT 7711)</name>
    <name type="common">Toxic black mold</name>
    <name type="synonym">Stilbospora chartarum</name>
    <dbReference type="NCBI Taxonomy" id="1280523"/>
    <lineage>
        <taxon>Eukaryota</taxon>
        <taxon>Fungi</taxon>
        <taxon>Dikarya</taxon>
        <taxon>Ascomycota</taxon>
        <taxon>Pezizomycotina</taxon>
        <taxon>Sordariomycetes</taxon>
        <taxon>Hypocreomycetidae</taxon>
        <taxon>Hypocreales</taxon>
        <taxon>Stachybotryaceae</taxon>
        <taxon>Stachybotrys</taxon>
    </lineage>
</organism>
<gene>
    <name evidence="2" type="ORF">S7711_07012</name>
</gene>
<dbReference type="InterPro" id="IPR036249">
    <property type="entry name" value="Thioredoxin-like_sf"/>
</dbReference>
<dbReference type="Pfam" id="PF01323">
    <property type="entry name" value="DSBA"/>
    <property type="match status" value="1"/>
</dbReference>
<protein>
    <recommendedName>
        <fullName evidence="1">DSBA-like thioredoxin domain-containing protein</fullName>
    </recommendedName>
</protein>
<dbReference type="EMBL" id="KL648455">
    <property type="protein sequence ID" value="KEY70316.1"/>
    <property type="molecule type" value="Genomic_DNA"/>
</dbReference>
<evidence type="ECO:0000259" key="1">
    <source>
        <dbReference type="Pfam" id="PF01323"/>
    </source>
</evidence>
<proteinExistence type="predicted"/>
<evidence type="ECO:0000313" key="2">
    <source>
        <dbReference type="EMBL" id="KEY70316.1"/>
    </source>
</evidence>
<dbReference type="PANTHER" id="PTHR13887:SF52">
    <property type="entry name" value="DSBA-LIKE THIOREDOXIN DOMAIN-CONTAINING PROTEIN"/>
    <property type="match status" value="1"/>
</dbReference>
<evidence type="ECO:0000313" key="3">
    <source>
        <dbReference type="Proteomes" id="UP000028045"/>
    </source>
</evidence>
<dbReference type="PANTHER" id="PTHR13887">
    <property type="entry name" value="GLUTATHIONE S-TRANSFERASE KAPPA"/>
    <property type="match status" value="1"/>
</dbReference>
<dbReference type="AlphaFoldDB" id="A0A084AYD7"/>
<keyword evidence="3" id="KW-1185">Reference proteome</keyword>
<dbReference type="Gene3D" id="3.40.30.10">
    <property type="entry name" value="Glutaredoxin"/>
    <property type="match status" value="1"/>
</dbReference>
<dbReference type="OrthoDB" id="1930760at2759"/>
<sequence>MALEQVRAARSQPAVAFTLVFEPFQLQPDMPAAADRQAWSLQHKHLDSAAGQAIYQEYVGAQAAAVGATLRFDGPIGNTLHAHRVIQHFQSAEGPETANRLVDALYRLYLCEARHPAADDTLMEACVEASVNEVDAREVVRNKALGEKEVRTQLRNVASDVDAVPVVRVEGRRRDITLTGAKEVEAYVKALETVIKESS</sequence>
<accession>A0A084AYD7</accession>
<reference evidence="2 3" key="1">
    <citation type="journal article" date="2014" name="BMC Genomics">
        <title>Comparative genome sequencing reveals chemotype-specific gene clusters in the toxigenic black mold Stachybotrys.</title>
        <authorList>
            <person name="Semeiks J."/>
            <person name="Borek D."/>
            <person name="Otwinowski Z."/>
            <person name="Grishin N.V."/>
        </authorList>
    </citation>
    <scope>NUCLEOTIDE SEQUENCE [LARGE SCALE GENOMIC DNA]</scope>
    <source>
        <strain evidence="3">CBS 109288 / IBT 7711</strain>
    </source>
</reference>
<dbReference type="Proteomes" id="UP000028045">
    <property type="component" value="Unassembled WGS sequence"/>
</dbReference>